<dbReference type="RefSeq" id="WP_135762946.1">
    <property type="nucleotide sequence ID" value="NZ_RQHV01000021.1"/>
</dbReference>
<comment type="caution">
    <text evidence="1">The sequence shown here is derived from an EMBL/GenBank/DDBJ whole genome shotgun (WGS) entry which is preliminary data.</text>
</comment>
<name>A0A4V3JXK6_9LEPT</name>
<reference evidence="1" key="1">
    <citation type="journal article" date="2019" name="PLoS Negl. Trop. Dis.">
        <title>Revisiting the worldwide diversity of Leptospira species in the environment.</title>
        <authorList>
            <person name="Vincent A.T."/>
            <person name="Schiettekatte O."/>
            <person name="Bourhy P."/>
            <person name="Veyrier F.J."/>
            <person name="Picardeau M."/>
        </authorList>
    </citation>
    <scope>NUCLEOTIDE SEQUENCE [LARGE SCALE GENOMIC DNA]</scope>
    <source>
        <strain evidence="1">201400974</strain>
    </source>
</reference>
<proteinExistence type="predicted"/>
<evidence type="ECO:0000313" key="1">
    <source>
        <dbReference type="EMBL" id="TGN13973.1"/>
    </source>
</evidence>
<dbReference type="OrthoDB" id="1265891at2"/>
<gene>
    <name evidence="1" type="ORF">EHS11_03020</name>
</gene>
<dbReference type="Proteomes" id="UP000298264">
    <property type="component" value="Unassembled WGS sequence"/>
</dbReference>
<sequence>METIKSAIIRSEEKAFLQINFPEKEITIALTSDDTISLKNSFNELIIQLKKRKFEILLEDTQEDLYFHVCKEYIRQLNSEISNIYGQMRTFGIIKDVQI</sequence>
<accession>A0A4V3JXK6</accession>
<dbReference type="AlphaFoldDB" id="A0A4V3JXK6"/>
<dbReference type="EMBL" id="RQHV01000021">
    <property type="protein sequence ID" value="TGN13973.1"/>
    <property type="molecule type" value="Genomic_DNA"/>
</dbReference>
<organism evidence="1 2">
    <name type="scientific">Leptospira ilyithenensis</name>
    <dbReference type="NCBI Taxonomy" id="2484901"/>
    <lineage>
        <taxon>Bacteria</taxon>
        <taxon>Pseudomonadati</taxon>
        <taxon>Spirochaetota</taxon>
        <taxon>Spirochaetia</taxon>
        <taxon>Leptospirales</taxon>
        <taxon>Leptospiraceae</taxon>
        <taxon>Leptospira</taxon>
    </lineage>
</organism>
<keyword evidence="2" id="KW-1185">Reference proteome</keyword>
<evidence type="ECO:0000313" key="2">
    <source>
        <dbReference type="Proteomes" id="UP000298264"/>
    </source>
</evidence>
<protein>
    <submittedName>
        <fullName evidence="1">Uncharacterized protein</fullName>
    </submittedName>
</protein>